<dbReference type="RefSeq" id="WP_012798497.1">
    <property type="nucleotide sequence ID" value="NC_013165.1"/>
</dbReference>
<dbReference type="Proteomes" id="UP000002026">
    <property type="component" value="Chromosome"/>
</dbReference>
<reference evidence="2 3" key="1">
    <citation type="journal article" date="2009" name="Stand. Genomic Sci.">
        <title>Complete genome sequence of Slackia heliotrinireducens type strain (RHS 1).</title>
        <authorList>
            <person name="Pukall R."/>
            <person name="Lapidus A."/>
            <person name="Nolan M."/>
            <person name="Copeland A."/>
            <person name="Glavina Del Rio T."/>
            <person name="Lucas S."/>
            <person name="Chen F."/>
            <person name="Tice H."/>
            <person name="Cheng J.F."/>
            <person name="Chertkov O."/>
            <person name="Bruce D."/>
            <person name="Goodwin L."/>
            <person name="Kuske C."/>
            <person name="Brettin T."/>
            <person name="Detter J.C."/>
            <person name="Han C."/>
            <person name="Pitluck S."/>
            <person name="Pati A."/>
            <person name="Mavrommatis K."/>
            <person name="Ivanova N."/>
            <person name="Ovchinnikova G."/>
            <person name="Chen A."/>
            <person name="Palaniappan K."/>
            <person name="Schneider S."/>
            <person name="Rohde M."/>
            <person name="Chain P."/>
            <person name="D'haeseleer P."/>
            <person name="Goker M."/>
            <person name="Bristow J."/>
            <person name="Eisen J.A."/>
            <person name="Markowitz V."/>
            <person name="Kyrpides N.C."/>
            <person name="Klenk H.P."/>
            <person name="Hugenholtz P."/>
        </authorList>
    </citation>
    <scope>NUCLEOTIDE SEQUENCE [LARGE SCALE GENOMIC DNA]</scope>
    <source>
        <strain evidence="3">ATCC 29202 / DSM 20476 / NCTC 11029 / RHS 1</strain>
    </source>
</reference>
<evidence type="ECO:0000259" key="1">
    <source>
        <dbReference type="Pfam" id="PF03551"/>
    </source>
</evidence>
<dbReference type="eggNOG" id="COG1695">
    <property type="taxonomic scope" value="Bacteria"/>
</dbReference>
<dbReference type="InterPro" id="IPR036388">
    <property type="entry name" value="WH-like_DNA-bd_sf"/>
</dbReference>
<feature type="domain" description="Transcription regulator PadR N-terminal" evidence="1">
    <location>
        <begin position="8"/>
        <end position="81"/>
    </location>
</feature>
<dbReference type="PANTHER" id="PTHR43252">
    <property type="entry name" value="TRANSCRIPTIONAL REGULATOR YQJI"/>
    <property type="match status" value="1"/>
</dbReference>
<dbReference type="InterPro" id="IPR036390">
    <property type="entry name" value="WH_DNA-bd_sf"/>
</dbReference>
<dbReference type="InterPro" id="IPR005149">
    <property type="entry name" value="Tscrpt_reg_PadR_N"/>
</dbReference>
<dbReference type="EMBL" id="CP001684">
    <property type="protein sequence ID" value="ACV22395.1"/>
    <property type="molecule type" value="Genomic_DNA"/>
</dbReference>
<proteinExistence type="predicted"/>
<gene>
    <name evidence="2" type="ordered locus">Shel_13740</name>
</gene>
<evidence type="ECO:0000313" key="2">
    <source>
        <dbReference type="EMBL" id="ACV22395.1"/>
    </source>
</evidence>
<accession>C7N660</accession>
<organism evidence="2 3">
    <name type="scientific">Slackia heliotrinireducens (strain ATCC 29202 / DSM 20476 / NCTC 11029 / RHS 1)</name>
    <name type="common">Peptococcus heliotrinreducens</name>
    <dbReference type="NCBI Taxonomy" id="471855"/>
    <lineage>
        <taxon>Bacteria</taxon>
        <taxon>Bacillati</taxon>
        <taxon>Actinomycetota</taxon>
        <taxon>Coriobacteriia</taxon>
        <taxon>Eggerthellales</taxon>
        <taxon>Eggerthellaceae</taxon>
        <taxon>Slackia</taxon>
    </lineage>
</organism>
<dbReference type="SUPFAM" id="SSF46785">
    <property type="entry name" value="Winged helix' DNA-binding domain"/>
    <property type="match status" value="1"/>
</dbReference>
<name>C7N660_SLAHD</name>
<dbReference type="AlphaFoldDB" id="C7N660"/>
<dbReference type="Gene3D" id="1.10.10.10">
    <property type="entry name" value="Winged helix-like DNA-binding domain superfamily/Winged helix DNA-binding domain"/>
    <property type="match status" value="1"/>
</dbReference>
<sequence>MQLDYVMLGLIRMNPHVSGYRLKTVVNNSVGFIFTVHNSQIYPTLKRLKEKGYLVSELIPQENKPSMKCYTITESGLKTLNEWLTERFKLEWTHSAINTYFMKLMLMGHLEMQTIVDYIDWGIDEVGNHLARTQAIDADVQGQSLASDTDDAKLRSHIIWSCDYAYTVDDMRRRLDELKEVRTKLQSLGAEALPAE</sequence>
<keyword evidence="3" id="KW-1185">Reference proteome</keyword>
<dbReference type="KEGG" id="shi:Shel_13740"/>
<dbReference type="PANTHER" id="PTHR43252:SF6">
    <property type="entry name" value="NEGATIVE TRANSCRIPTION REGULATOR PADR"/>
    <property type="match status" value="1"/>
</dbReference>
<dbReference type="STRING" id="471855.Shel_13740"/>
<protein>
    <submittedName>
        <fullName evidence="2">Predicted transcriptional regulator</fullName>
    </submittedName>
</protein>
<evidence type="ECO:0000313" key="3">
    <source>
        <dbReference type="Proteomes" id="UP000002026"/>
    </source>
</evidence>
<dbReference type="HOGENOM" id="CLU_089258_1_0_11"/>
<dbReference type="Pfam" id="PF03551">
    <property type="entry name" value="PadR"/>
    <property type="match status" value="1"/>
</dbReference>